<dbReference type="PROSITE" id="PS50004">
    <property type="entry name" value="C2"/>
    <property type="match status" value="1"/>
</dbReference>
<feature type="compositionally biased region" description="Basic and acidic residues" evidence="3">
    <location>
        <begin position="202"/>
        <end position="220"/>
    </location>
</feature>
<sequence length="250" mass="27118">MLRRGGHRSRPPSSIYVASGVRWHPLQLDVGKKGEKWGKRKVVASVLIISSHRNLIGKMPHGTLEVLLVSAKGLDNNDFLGNMDPYVILTVRTQDKKSTVVSGQGSEPEWNETFSFTVSDDVDELRLKIMDKDTFSSDDFIGEATVALEPLFAEGSLPPTPYNVVNQDKEYSGEIKVGLTFTPERSGHGDSSGDYGDSEGYGGERKGSRKGEESYGDRGGDYGGGGGGWKESSKSEDSSGGWKESSAYRG</sequence>
<gene>
    <name evidence="5" type="ORF">C1H46_009859</name>
</gene>
<dbReference type="PANTHER" id="PTHR46502:SF2">
    <property type="entry name" value="16 KDA PHLOEM PROTEIN 2"/>
    <property type="match status" value="1"/>
</dbReference>
<evidence type="ECO:0000256" key="1">
    <source>
        <dbReference type="ARBA" id="ARBA00022723"/>
    </source>
</evidence>
<comment type="caution">
    <text evidence="5">The sequence shown here is derived from an EMBL/GenBank/DDBJ whole genome shotgun (WGS) entry which is preliminary data.</text>
</comment>
<reference evidence="5 6" key="1">
    <citation type="journal article" date="2019" name="G3 (Bethesda)">
        <title>Sequencing of a Wild Apple (Malus baccata) Genome Unravels the Differences Between Cultivated and Wild Apple Species Regarding Disease Resistance and Cold Tolerance.</title>
        <authorList>
            <person name="Chen X."/>
        </authorList>
    </citation>
    <scope>NUCLEOTIDE SEQUENCE [LARGE SCALE GENOMIC DNA]</scope>
    <source>
        <strain evidence="6">cv. Shandingzi</strain>
        <tissue evidence="5">Leaves</tissue>
    </source>
</reference>
<organism evidence="5 6">
    <name type="scientific">Malus baccata</name>
    <name type="common">Siberian crab apple</name>
    <name type="synonym">Pyrus baccata</name>
    <dbReference type="NCBI Taxonomy" id="106549"/>
    <lineage>
        <taxon>Eukaryota</taxon>
        <taxon>Viridiplantae</taxon>
        <taxon>Streptophyta</taxon>
        <taxon>Embryophyta</taxon>
        <taxon>Tracheophyta</taxon>
        <taxon>Spermatophyta</taxon>
        <taxon>Magnoliopsida</taxon>
        <taxon>eudicotyledons</taxon>
        <taxon>Gunneridae</taxon>
        <taxon>Pentapetalae</taxon>
        <taxon>rosids</taxon>
        <taxon>fabids</taxon>
        <taxon>Rosales</taxon>
        <taxon>Rosaceae</taxon>
        <taxon>Amygdaloideae</taxon>
        <taxon>Maleae</taxon>
        <taxon>Malus</taxon>
    </lineage>
</organism>
<evidence type="ECO:0000313" key="5">
    <source>
        <dbReference type="EMBL" id="TQE04552.1"/>
    </source>
</evidence>
<evidence type="ECO:0000256" key="3">
    <source>
        <dbReference type="SAM" id="MobiDB-lite"/>
    </source>
</evidence>
<dbReference type="SUPFAM" id="SSF49562">
    <property type="entry name" value="C2 domain (Calcium/lipid-binding domain, CaLB)"/>
    <property type="match status" value="1"/>
</dbReference>
<evidence type="ECO:0000256" key="2">
    <source>
        <dbReference type="ARBA" id="ARBA00022837"/>
    </source>
</evidence>
<keyword evidence="2" id="KW-0106">Calcium</keyword>
<dbReference type="AlphaFoldDB" id="A0A540N0H9"/>
<dbReference type="Pfam" id="PF00168">
    <property type="entry name" value="C2"/>
    <property type="match status" value="1"/>
</dbReference>
<dbReference type="EMBL" id="VIEB01000138">
    <property type="protein sequence ID" value="TQE04552.1"/>
    <property type="molecule type" value="Genomic_DNA"/>
</dbReference>
<dbReference type="Proteomes" id="UP000315295">
    <property type="component" value="Unassembled WGS sequence"/>
</dbReference>
<feature type="domain" description="C2" evidence="4">
    <location>
        <begin position="43"/>
        <end position="162"/>
    </location>
</feature>
<keyword evidence="6" id="KW-1185">Reference proteome</keyword>
<keyword evidence="1" id="KW-0479">Metal-binding</keyword>
<evidence type="ECO:0000313" key="6">
    <source>
        <dbReference type="Proteomes" id="UP000315295"/>
    </source>
</evidence>
<accession>A0A540N0H9</accession>
<dbReference type="SMART" id="SM00239">
    <property type="entry name" value="C2"/>
    <property type="match status" value="1"/>
</dbReference>
<protein>
    <recommendedName>
        <fullName evidence="4">C2 domain-containing protein</fullName>
    </recommendedName>
</protein>
<evidence type="ECO:0000259" key="4">
    <source>
        <dbReference type="PROSITE" id="PS50004"/>
    </source>
</evidence>
<feature type="compositionally biased region" description="Low complexity" evidence="3">
    <location>
        <begin position="238"/>
        <end position="250"/>
    </location>
</feature>
<proteinExistence type="predicted"/>
<dbReference type="InterPro" id="IPR035892">
    <property type="entry name" value="C2_domain_sf"/>
</dbReference>
<feature type="region of interest" description="Disordered" evidence="3">
    <location>
        <begin position="180"/>
        <end position="250"/>
    </location>
</feature>
<dbReference type="GO" id="GO:0046872">
    <property type="term" value="F:metal ion binding"/>
    <property type="evidence" value="ECO:0007669"/>
    <property type="project" value="UniProtKB-KW"/>
</dbReference>
<dbReference type="PANTHER" id="PTHR46502">
    <property type="entry name" value="C2 DOMAIN-CONTAINING"/>
    <property type="match status" value="1"/>
</dbReference>
<dbReference type="Gene3D" id="2.60.40.150">
    <property type="entry name" value="C2 domain"/>
    <property type="match status" value="1"/>
</dbReference>
<name>A0A540N0H9_MALBA</name>
<dbReference type="InterPro" id="IPR000008">
    <property type="entry name" value="C2_dom"/>
</dbReference>